<keyword evidence="8" id="KW-1185">Reference proteome</keyword>
<dbReference type="InterPro" id="IPR023753">
    <property type="entry name" value="FAD/NAD-binding_dom"/>
</dbReference>
<dbReference type="InterPro" id="IPR028202">
    <property type="entry name" value="Reductase_C"/>
</dbReference>
<organism evidence="7 8">
    <name type="scientific">Gordonia lacunae</name>
    <dbReference type="NCBI Taxonomy" id="417102"/>
    <lineage>
        <taxon>Bacteria</taxon>
        <taxon>Bacillati</taxon>
        <taxon>Actinomycetota</taxon>
        <taxon>Actinomycetes</taxon>
        <taxon>Mycobacteriales</taxon>
        <taxon>Gordoniaceae</taxon>
        <taxon>Gordonia</taxon>
    </lineage>
</organism>
<dbReference type="STRING" id="417102.CA982_25760"/>
<dbReference type="EMBL" id="NGFO01000064">
    <property type="protein sequence ID" value="OUC75587.1"/>
    <property type="molecule type" value="Genomic_DNA"/>
</dbReference>
<evidence type="ECO:0000313" key="8">
    <source>
        <dbReference type="Proteomes" id="UP000194632"/>
    </source>
</evidence>
<keyword evidence="2" id="KW-0285">Flavoprotein</keyword>
<keyword evidence="4" id="KW-0560">Oxidoreductase</keyword>
<accession>A0A243Q2V0</accession>
<proteinExistence type="predicted"/>
<dbReference type="RefSeq" id="WP_014928948.1">
    <property type="nucleotide sequence ID" value="NZ_NGFO01000064.1"/>
</dbReference>
<evidence type="ECO:0000259" key="5">
    <source>
        <dbReference type="Pfam" id="PF07992"/>
    </source>
</evidence>
<dbReference type="SUPFAM" id="SSF55424">
    <property type="entry name" value="FAD/NAD-linked reductases, dimerisation (C-terminal) domain"/>
    <property type="match status" value="1"/>
</dbReference>
<dbReference type="PRINTS" id="PR00411">
    <property type="entry name" value="PNDRDTASEI"/>
</dbReference>
<dbReference type="InterPro" id="IPR016156">
    <property type="entry name" value="FAD/NAD-linked_Rdtase_dimer_sf"/>
</dbReference>
<dbReference type="InterPro" id="IPR036188">
    <property type="entry name" value="FAD/NAD-bd_sf"/>
</dbReference>
<dbReference type="Pfam" id="PF07992">
    <property type="entry name" value="Pyr_redox_2"/>
    <property type="match status" value="1"/>
</dbReference>
<keyword evidence="3" id="KW-0274">FAD</keyword>
<dbReference type="SUPFAM" id="SSF51905">
    <property type="entry name" value="FAD/NAD(P)-binding domain"/>
    <property type="match status" value="2"/>
</dbReference>
<dbReference type="InterPro" id="IPR050446">
    <property type="entry name" value="FAD-oxidoreductase/Apoptosis"/>
</dbReference>
<dbReference type="OrthoDB" id="3568330at2"/>
<evidence type="ECO:0000259" key="6">
    <source>
        <dbReference type="Pfam" id="PF14759"/>
    </source>
</evidence>
<dbReference type="GO" id="GO:0005737">
    <property type="term" value="C:cytoplasm"/>
    <property type="evidence" value="ECO:0007669"/>
    <property type="project" value="TreeGrafter"/>
</dbReference>
<feature type="domain" description="Reductase C-terminal" evidence="6">
    <location>
        <begin position="320"/>
        <end position="394"/>
    </location>
</feature>
<name>A0A243Q2V0_9ACTN</name>
<dbReference type="Gene3D" id="3.50.50.60">
    <property type="entry name" value="FAD/NAD(P)-binding domain"/>
    <property type="match status" value="2"/>
</dbReference>
<comment type="cofactor">
    <cofactor evidence="1">
        <name>FAD</name>
        <dbReference type="ChEBI" id="CHEBI:57692"/>
    </cofactor>
</comment>
<reference evidence="7 8" key="1">
    <citation type="submission" date="2017-05" db="EMBL/GenBank/DDBJ databases">
        <title>Biotechnological potential of actinobacteria isolated from South African environments.</title>
        <authorList>
            <person name="Le Roes-Hill M."/>
            <person name="Prins A."/>
            <person name="Durrell K.A."/>
        </authorList>
    </citation>
    <scope>NUCLEOTIDE SEQUENCE [LARGE SCALE GENOMIC DNA]</scope>
    <source>
        <strain evidence="7">BS2</strain>
    </source>
</reference>
<dbReference type="GO" id="GO:0016651">
    <property type="term" value="F:oxidoreductase activity, acting on NAD(P)H"/>
    <property type="evidence" value="ECO:0007669"/>
    <property type="project" value="TreeGrafter"/>
</dbReference>
<dbReference type="PRINTS" id="PR00368">
    <property type="entry name" value="FADPNR"/>
</dbReference>
<dbReference type="Gene3D" id="3.30.390.30">
    <property type="match status" value="1"/>
</dbReference>
<protein>
    <submittedName>
        <fullName evidence="7">Pyridine nucleotide-disulfide oxidoreductase</fullName>
    </submittedName>
</protein>
<feature type="domain" description="FAD/NAD(P)-binding" evidence="5">
    <location>
        <begin position="5"/>
        <end position="284"/>
    </location>
</feature>
<evidence type="ECO:0000256" key="2">
    <source>
        <dbReference type="ARBA" id="ARBA00022630"/>
    </source>
</evidence>
<dbReference type="AlphaFoldDB" id="A0A243Q2V0"/>
<dbReference type="PANTHER" id="PTHR43557:SF2">
    <property type="entry name" value="RIESKE DOMAIN-CONTAINING PROTEIN-RELATED"/>
    <property type="match status" value="1"/>
</dbReference>
<evidence type="ECO:0000313" key="7">
    <source>
        <dbReference type="EMBL" id="OUC75587.1"/>
    </source>
</evidence>
<dbReference type="Pfam" id="PF14759">
    <property type="entry name" value="Reductase_C"/>
    <property type="match status" value="1"/>
</dbReference>
<gene>
    <name evidence="7" type="ORF">CA982_25760</name>
</gene>
<dbReference type="PANTHER" id="PTHR43557">
    <property type="entry name" value="APOPTOSIS-INDUCING FACTOR 1"/>
    <property type="match status" value="1"/>
</dbReference>
<dbReference type="GeneID" id="32686214"/>
<evidence type="ECO:0000256" key="1">
    <source>
        <dbReference type="ARBA" id="ARBA00001974"/>
    </source>
</evidence>
<comment type="caution">
    <text evidence="7">The sequence shown here is derived from an EMBL/GenBank/DDBJ whole genome shotgun (WGS) entry which is preliminary data.</text>
</comment>
<evidence type="ECO:0000256" key="3">
    <source>
        <dbReference type="ARBA" id="ARBA00022827"/>
    </source>
</evidence>
<dbReference type="Proteomes" id="UP000194632">
    <property type="component" value="Unassembled WGS sequence"/>
</dbReference>
<sequence length="399" mass="42465">MSTDRVVIVGASHAGAQLAANLRKEKWAGAILLIGDEGRLPYQRPPLSKAYLAGDCHLDDVAIRSRQFYDKQRIELVDGTVTSIDRAERTVTLGNNDAVSYSKLALCTGARARALPVPGADLPGVHYLRTATDVEAIRAAAVPGSRVVIVGGGYIGLETAASLRTLGVEVTVLEAAGRVLERVTAPVVSEFFDRIHREKGVEVRTDAMVEGFRGDERVDGVVLSGGETLAADLVIVGVGVIPNTELAAAAGIDVENGILVDDRARTSDPDIVAAGDCANHRIERYGRRVRLECVSATTEHAKIAAATICDNTTGRAALPWFWSDQYDLKLQIAGLNTGYDEVLVSGNPAHGRDFTCYYLTAGELIAADCVNRPADFVTAKRAIAQRAPIVRSELIGAAP</sequence>
<evidence type="ECO:0000256" key="4">
    <source>
        <dbReference type="ARBA" id="ARBA00023002"/>
    </source>
</evidence>